<gene>
    <name evidence="1" type="ORF">SDC9_122427</name>
</gene>
<dbReference type="AlphaFoldDB" id="A0A645CEU1"/>
<accession>A0A645CEU1</accession>
<evidence type="ECO:0000313" key="1">
    <source>
        <dbReference type="EMBL" id="MPM75434.1"/>
    </source>
</evidence>
<comment type="caution">
    <text evidence="1">The sequence shown here is derived from an EMBL/GenBank/DDBJ whole genome shotgun (WGS) entry which is preliminary data.</text>
</comment>
<dbReference type="EMBL" id="VSSQ01026621">
    <property type="protein sequence ID" value="MPM75434.1"/>
    <property type="molecule type" value="Genomic_DNA"/>
</dbReference>
<protein>
    <submittedName>
        <fullName evidence="1">Uncharacterized protein</fullName>
    </submittedName>
</protein>
<proteinExistence type="predicted"/>
<reference evidence="1" key="1">
    <citation type="submission" date="2019-08" db="EMBL/GenBank/DDBJ databases">
        <authorList>
            <person name="Kucharzyk K."/>
            <person name="Murdoch R.W."/>
            <person name="Higgins S."/>
            <person name="Loffler F."/>
        </authorList>
    </citation>
    <scope>NUCLEOTIDE SEQUENCE</scope>
</reference>
<name>A0A645CEU1_9ZZZZ</name>
<organism evidence="1">
    <name type="scientific">bioreactor metagenome</name>
    <dbReference type="NCBI Taxonomy" id="1076179"/>
    <lineage>
        <taxon>unclassified sequences</taxon>
        <taxon>metagenomes</taxon>
        <taxon>ecological metagenomes</taxon>
    </lineage>
</organism>
<sequence>MIEYDSYGRMKYDPQLHFNQGKTWVDEDIDYLIHWLEIIGYEEMSLALGRTEATVRDKVFKLRKKGLMKEGDKSKRHRKLLGRCKDEQAVNY</sequence>